<feature type="compositionally biased region" description="Basic and acidic residues" evidence="1">
    <location>
        <begin position="489"/>
        <end position="506"/>
    </location>
</feature>
<evidence type="ECO:0000313" key="2">
    <source>
        <dbReference type="EMBL" id="KAF4306086.1"/>
    </source>
</evidence>
<dbReference type="Proteomes" id="UP000572817">
    <property type="component" value="Unassembled WGS sequence"/>
</dbReference>
<reference evidence="3 4" key="1">
    <citation type="submission" date="2020-04" db="EMBL/GenBank/DDBJ databases">
        <title>Genome Assembly and Annotation of Botryosphaeria dothidea sdau 11-99, a Latent Pathogen of Apple Fruit Ring Rot in China.</title>
        <authorList>
            <person name="Yu C."/>
            <person name="Diao Y."/>
            <person name="Lu Q."/>
            <person name="Zhao J."/>
            <person name="Cui S."/>
            <person name="Peng C."/>
            <person name="He B."/>
            <person name="Liu H."/>
        </authorList>
    </citation>
    <scope>NUCLEOTIDE SEQUENCE [LARGE SCALE GENOMIC DNA]</scope>
    <source>
        <strain evidence="3">Sdau11-99</strain>
        <strain evidence="4">sdau11-99</strain>
    </source>
</reference>
<feature type="region of interest" description="Disordered" evidence="1">
    <location>
        <begin position="89"/>
        <end position="141"/>
    </location>
</feature>
<protein>
    <submittedName>
        <fullName evidence="3">Uncharacterized protein</fullName>
    </submittedName>
</protein>
<dbReference type="GO" id="GO:0070124">
    <property type="term" value="P:mitochondrial translational initiation"/>
    <property type="evidence" value="ECO:0007669"/>
    <property type="project" value="TreeGrafter"/>
</dbReference>
<dbReference type="PANTHER" id="PTHR28058:SF1">
    <property type="entry name" value="SMALL RIBOSOMAL SUBUNIT PROTEIN BS1M"/>
    <property type="match status" value="1"/>
</dbReference>
<sequence>MTRVSLLWIADTVRIYIVPLVPKAESGSAARQNVWQHFEDLSAAEDNHLPPHLSTHQLLPRQQQLANSTMSRKLSSPAAQLLRNSRLFSLPPPIPGPGSGPGTSAEFASTSETATQPFPTRQAIATPPSSLHRGDWGLKRPLPLRETTRSSAPTMRVYEVDTINLFTDFESAGDHVRTLEKWREMNLPLATKPEERSTGSGRSPPAVSAFHGAIDNTQLTDETREKGFSKWKYDGPWVAGMGDGEFRSYVERTVRYRKDEFRAHLKEYLFGQAFQDALRIARENGVLEEELPTKETFKLSDEEFVRRLKALREDTTLASVLPRLIVSFFDLPPSFAENLSRSSAAQMLEANGMGGPRDKGPPTTHMSAGVSYLRSSAFLHNHPILGPRDTREPVEARLLTGKQTTQKVQTNVKAGVGGVVAQLDLVNNAKRFNDQFTYIKYEEQDGPKVWVSPERAFIDSNGRIRLSVKTVIPEDVQIKLGSLKSKEEMETKSAPKIEGLDIRAGEFDESPEATRANGERILEILNEQQRVEGGRVNAPRRGVGQ</sequence>
<comment type="caution">
    <text evidence="3">The sequence shown here is derived from an EMBL/GenBank/DDBJ whole genome shotgun (WGS) entry which is preliminary data.</text>
</comment>
<dbReference type="EMBL" id="WWBZ02000037">
    <property type="protein sequence ID" value="KAF4306086.1"/>
    <property type="molecule type" value="Genomic_DNA"/>
</dbReference>
<keyword evidence="4" id="KW-1185">Reference proteome</keyword>
<organism evidence="3 4">
    <name type="scientific">Botryosphaeria dothidea</name>
    <dbReference type="NCBI Taxonomy" id="55169"/>
    <lineage>
        <taxon>Eukaryota</taxon>
        <taxon>Fungi</taxon>
        <taxon>Dikarya</taxon>
        <taxon>Ascomycota</taxon>
        <taxon>Pezizomycotina</taxon>
        <taxon>Dothideomycetes</taxon>
        <taxon>Dothideomycetes incertae sedis</taxon>
        <taxon>Botryosphaeriales</taxon>
        <taxon>Botryosphaeriaceae</taxon>
        <taxon>Botryosphaeria</taxon>
    </lineage>
</organism>
<evidence type="ECO:0000313" key="3">
    <source>
        <dbReference type="EMBL" id="KAF4308072.1"/>
    </source>
</evidence>
<feature type="compositionally biased region" description="Polar residues" evidence="1">
    <location>
        <begin position="106"/>
        <end position="119"/>
    </location>
</feature>
<dbReference type="OrthoDB" id="3913595at2759"/>
<dbReference type="GO" id="GO:0003735">
    <property type="term" value="F:structural constituent of ribosome"/>
    <property type="evidence" value="ECO:0007669"/>
    <property type="project" value="TreeGrafter"/>
</dbReference>
<dbReference type="InterPro" id="IPR016712">
    <property type="entry name" value="Rbsml_bS1m-like"/>
</dbReference>
<dbReference type="PANTHER" id="PTHR28058">
    <property type="entry name" value="37S RIBOSOMAL PROTEIN MRP51, MITOCHONDRIAL"/>
    <property type="match status" value="1"/>
</dbReference>
<dbReference type="GO" id="GO:0005763">
    <property type="term" value="C:mitochondrial small ribosomal subunit"/>
    <property type="evidence" value="ECO:0007669"/>
    <property type="project" value="TreeGrafter"/>
</dbReference>
<dbReference type="AlphaFoldDB" id="A0A8H4IVQ0"/>
<gene>
    <name evidence="3" type="ORF">GTA08_BOTSDO03698</name>
    <name evidence="2" type="ORF">GTA08_BOTSDO14177</name>
</gene>
<evidence type="ECO:0000256" key="1">
    <source>
        <dbReference type="SAM" id="MobiDB-lite"/>
    </source>
</evidence>
<dbReference type="Pfam" id="PF11709">
    <property type="entry name" value="Mit_ribos_Mrp51"/>
    <property type="match status" value="1"/>
</dbReference>
<feature type="region of interest" description="Disordered" evidence="1">
    <location>
        <begin position="489"/>
        <end position="515"/>
    </location>
</feature>
<name>A0A8H4IVQ0_9PEZI</name>
<evidence type="ECO:0000313" key="4">
    <source>
        <dbReference type="Proteomes" id="UP000572817"/>
    </source>
</evidence>
<accession>A0A8H4IVQ0</accession>
<proteinExistence type="predicted"/>
<dbReference type="EMBL" id="WWBZ02000022">
    <property type="protein sequence ID" value="KAF4308072.1"/>
    <property type="molecule type" value="Genomic_DNA"/>
</dbReference>